<dbReference type="InterPro" id="IPR006439">
    <property type="entry name" value="HAD-SF_hydro_IA"/>
</dbReference>
<gene>
    <name evidence="1" type="ORF">GOP47_0010724</name>
</gene>
<dbReference type="CDD" id="cd01427">
    <property type="entry name" value="HAD_like"/>
    <property type="match status" value="1"/>
</dbReference>
<dbReference type="EMBL" id="JABFUD020000010">
    <property type="protein sequence ID" value="KAI5074763.1"/>
    <property type="molecule type" value="Genomic_DNA"/>
</dbReference>
<dbReference type="AlphaFoldDB" id="A0A9D4UWE0"/>
<dbReference type="SFLD" id="SFLDS00003">
    <property type="entry name" value="Haloacid_Dehalogenase"/>
    <property type="match status" value="1"/>
</dbReference>
<dbReference type="Gene3D" id="3.40.50.1000">
    <property type="entry name" value="HAD superfamily/HAD-like"/>
    <property type="match status" value="1"/>
</dbReference>
<dbReference type="Proteomes" id="UP000886520">
    <property type="component" value="Chromosome 10"/>
</dbReference>
<dbReference type="PANTHER" id="PTHR43885">
    <property type="entry name" value="HALOACID DEHALOGENASE-LIKE HYDROLASE"/>
    <property type="match status" value="1"/>
</dbReference>
<dbReference type="Pfam" id="PF00702">
    <property type="entry name" value="Hydrolase"/>
    <property type="match status" value="1"/>
</dbReference>
<evidence type="ECO:0000313" key="1">
    <source>
        <dbReference type="EMBL" id="KAI5074763.1"/>
    </source>
</evidence>
<dbReference type="SFLD" id="SFLDG01129">
    <property type="entry name" value="C1.5:_HAD__Beta-PGM__Phosphata"/>
    <property type="match status" value="1"/>
</dbReference>
<dbReference type="InterPro" id="IPR023214">
    <property type="entry name" value="HAD_sf"/>
</dbReference>
<proteinExistence type="predicted"/>
<protein>
    <submittedName>
        <fullName evidence="1">Uncharacterized protein</fullName>
    </submittedName>
</protein>
<evidence type="ECO:0000313" key="2">
    <source>
        <dbReference type="Proteomes" id="UP000886520"/>
    </source>
</evidence>
<dbReference type="Gene3D" id="1.10.260.80">
    <property type="match status" value="1"/>
</dbReference>
<dbReference type="SUPFAM" id="SSF56784">
    <property type="entry name" value="HAD-like"/>
    <property type="match status" value="1"/>
</dbReference>
<dbReference type="PANTHER" id="PTHR43885:SF1">
    <property type="entry name" value="SUPERFAMILY HYDROLASE, PUTATIVE (AFU_ORTHOLOGUE AFUA_4G13290)-RELATED"/>
    <property type="match status" value="1"/>
</dbReference>
<comment type="caution">
    <text evidence="1">The sequence shown here is derived from an EMBL/GenBank/DDBJ whole genome shotgun (WGS) entry which is preliminary data.</text>
</comment>
<name>A0A9D4UWE0_ADICA</name>
<keyword evidence="2" id="KW-1185">Reference proteome</keyword>
<organism evidence="1 2">
    <name type="scientific">Adiantum capillus-veneris</name>
    <name type="common">Maidenhair fern</name>
    <dbReference type="NCBI Taxonomy" id="13818"/>
    <lineage>
        <taxon>Eukaryota</taxon>
        <taxon>Viridiplantae</taxon>
        <taxon>Streptophyta</taxon>
        <taxon>Embryophyta</taxon>
        <taxon>Tracheophyta</taxon>
        <taxon>Polypodiopsida</taxon>
        <taxon>Polypodiidae</taxon>
        <taxon>Polypodiales</taxon>
        <taxon>Pteridineae</taxon>
        <taxon>Pteridaceae</taxon>
        <taxon>Vittarioideae</taxon>
        <taxon>Adiantum</taxon>
    </lineage>
</organism>
<reference evidence="1" key="1">
    <citation type="submission" date="2021-01" db="EMBL/GenBank/DDBJ databases">
        <title>Adiantum capillus-veneris genome.</title>
        <authorList>
            <person name="Fang Y."/>
            <person name="Liao Q."/>
        </authorList>
    </citation>
    <scope>NUCLEOTIDE SEQUENCE</scope>
    <source>
        <strain evidence="1">H3</strain>
        <tissue evidence="1">Leaf</tissue>
    </source>
</reference>
<sequence length="226" mass="25765">MARLTTASIMTTSLRTLRGVIFDMDGTLTVPVIDFAQMYRDVLGPNHPRIVAGSPIDILHEIQEWPPEKQQTAYHVITRHEQEAHERLQIMPGAVGLCSFLDSRKLRRGLITRNVKASVDLFHQRFGMKEFFPALSREFTPYKPHPAPFLHICKVWDMRPAEVMMIGDSAKDDIACGNRAGAVTCLLDLTGRYDDRQLSPDEQPNYRVKTLEEVQDILESSFELRS</sequence>
<accession>A0A9D4UWE0</accession>
<dbReference type="InterPro" id="IPR036412">
    <property type="entry name" value="HAD-like_sf"/>
</dbReference>
<dbReference type="OrthoDB" id="426235at2759"/>
<dbReference type="NCBIfam" id="TIGR01549">
    <property type="entry name" value="HAD-SF-IA-v1"/>
    <property type="match status" value="1"/>
</dbReference>